<keyword evidence="8" id="KW-1185">Reference proteome</keyword>
<organism evidence="7 8">
    <name type="scientific">Aeromonas diversa CDC 2478-85</name>
    <dbReference type="NCBI Taxonomy" id="1268237"/>
    <lineage>
        <taxon>Bacteria</taxon>
        <taxon>Pseudomonadati</taxon>
        <taxon>Pseudomonadota</taxon>
        <taxon>Gammaproteobacteria</taxon>
        <taxon>Aeromonadales</taxon>
        <taxon>Aeromonadaceae</taxon>
        <taxon>Aeromonas</taxon>
    </lineage>
</organism>
<keyword evidence="2" id="KW-0813">Transport</keyword>
<reference evidence="7 8" key="1">
    <citation type="journal article" date="2013" name="Genome Announc.">
        <title>Draft Genome Sequence of the Aeromonas diversa Type Strain.</title>
        <authorList>
            <person name="Farfan M."/>
            <person name="Spataro N."/>
            <person name="Sanglas A."/>
            <person name="Albarral V."/>
            <person name="Loren J.G."/>
            <person name="Bosch E."/>
            <person name="Fuste M.C."/>
        </authorList>
    </citation>
    <scope>NUCLEOTIDE SEQUENCE [LARGE SCALE GENOMIC DNA]</scope>
    <source>
        <strain evidence="7 8">2478-85</strain>
    </source>
</reference>
<comment type="caution">
    <text evidence="7">The sequence shown here is derived from an EMBL/GenBank/DDBJ whole genome shotgun (WGS) entry which is preliminary data.</text>
</comment>
<dbReference type="PANTHER" id="PTHR30097:SF15">
    <property type="entry name" value="CATION EFFLUX SYSTEM PROTEIN CUSB"/>
    <property type="match status" value="1"/>
</dbReference>
<evidence type="ECO:0000313" key="8">
    <source>
        <dbReference type="Proteomes" id="UP000023775"/>
    </source>
</evidence>
<evidence type="ECO:0000313" key="7">
    <source>
        <dbReference type="EMBL" id="ENY72943.1"/>
    </source>
</evidence>
<dbReference type="AlphaFoldDB" id="N9VMX3"/>
<dbReference type="eggNOG" id="COG5569">
    <property type="taxonomic scope" value="Bacteria"/>
</dbReference>
<feature type="domain" description="CusB-like beta-barrel" evidence="5">
    <location>
        <begin position="244"/>
        <end position="321"/>
    </location>
</feature>
<dbReference type="Pfam" id="PF25919">
    <property type="entry name" value="BSH_CusB"/>
    <property type="match status" value="1"/>
</dbReference>
<dbReference type="SUPFAM" id="SSF111369">
    <property type="entry name" value="HlyD-like secretion proteins"/>
    <property type="match status" value="1"/>
</dbReference>
<evidence type="ECO:0000259" key="4">
    <source>
        <dbReference type="Pfam" id="PF25919"/>
    </source>
</evidence>
<sequence length="489" mass="53478">MESNTSSQRPLKGILLLAALAGSAAAGYWLASHHAAPASAEKQPLYWVNPMDPADKRPGPAKDSMGMDFIPVYEEKQDGSPGTVTIAPEIQQNMGVRLAEVTRAPWLQRIDTVGYVGYDEERLETVTARLSGWIRRLYVKSEGQTVRAGEPLFDLYSPDLVNAQKEFLLALGSGNPLIIKAAEGKLRALEVPQSQIDQVRQSRRVQETIRVPAPRSGYLVDLKVREGQYVDPANPLFSLAALDRVWVSAELFERQAAAVQPGMPATMTLDYAPGRSWQGRVDYVYPTLDAATRTLKVRLRFANPDGFLRPNMFAAVRIEQARAPVLQVPAEAVIRTGRQDRVVLALGDGRFKSVAVRLGERDGERQAILEGVEAGDKVVSSAQFLIDSESSLGSDFQRMTAFRPESVWSQGTVTALSEGRVTLSHEAVPEWQWPAMEMEFALGDGVDASALKVGGALHFEMRQQGDDYLITAIHVMDGAATTTTGHGGH</sequence>
<dbReference type="GO" id="GO:0016020">
    <property type="term" value="C:membrane"/>
    <property type="evidence" value="ECO:0007669"/>
    <property type="project" value="InterPro"/>
</dbReference>
<dbReference type="FunFam" id="2.40.30.170:FF:000010">
    <property type="entry name" value="Efflux RND transporter periplasmic adaptor subunit"/>
    <property type="match status" value="1"/>
</dbReference>
<dbReference type="InterPro" id="IPR058790">
    <property type="entry name" value="BSH_CusB"/>
</dbReference>
<feature type="domain" description="CzcB-like C-terminal circularly permuted SH3-like" evidence="6">
    <location>
        <begin position="327"/>
        <end position="386"/>
    </location>
</feature>
<dbReference type="Gene3D" id="2.40.50.320">
    <property type="entry name" value="Copper binding periplasmic protein CusF"/>
    <property type="match status" value="1"/>
</dbReference>
<dbReference type="InterPro" id="IPR058791">
    <property type="entry name" value="3HB_CusB"/>
</dbReference>
<feature type="domain" description="CusB-like three alpha-helical bundle" evidence="3">
    <location>
        <begin position="159"/>
        <end position="207"/>
    </location>
</feature>
<dbReference type="RefSeq" id="WP_005349320.1">
    <property type="nucleotide sequence ID" value="NZ_APVG01000009.1"/>
</dbReference>
<evidence type="ECO:0000259" key="3">
    <source>
        <dbReference type="Pfam" id="PF25869"/>
    </source>
</evidence>
<evidence type="ECO:0000256" key="1">
    <source>
        <dbReference type="ARBA" id="ARBA00009477"/>
    </source>
</evidence>
<comment type="similarity">
    <text evidence="1">Belongs to the membrane fusion protein (MFP) (TC 8.A.1) family.</text>
</comment>
<dbReference type="Proteomes" id="UP000023775">
    <property type="component" value="Unassembled WGS sequence"/>
</dbReference>
<dbReference type="Gene3D" id="2.40.420.20">
    <property type="match status" value="1"/>
</dbReference>
<dbReference type="Pfam" id="PF25869">
    <property type="entry name" value="3HB_CusB"/>
    <property type="match status" value="1"/>
</dbReference>
<dbReference type="InterPro" id="IPR058792">
    <property type="entry name" value="Beta-barrel_RND_2"/>
</dbReference>
<evidence type="ECO:0000256" key="2">
    <source>
        <dbReference type="ARBA" id="ARBA00022448"/>
    </source>
</evidence>
<dbReference type="InterPro" id="IPR051909">
    <property type="entry name" value="MFP_Cation_Efflux"/>
</dbReference>
<dbReference type="GO" id="GO:0046914">
    <property type="term" value="F:transition metal ion binding"/>
    <property type="evidence" value="ECO:0007669"/>
    <property type="project" value="TreeGrafter"/>
</dbReference>
<evidence type="ECO:0000259" key="6">
    <source>
        <dbReference type="Pfam" id="PF25975"/>
    </source>
</evidence>
<dbReference type="PATRIC" id="fig|1268237.3.peg.998"/>
<dbReference type="Pfam" id="PF25954">
    <property type="entry name" value="Beta-barrel_RND_2"/>
    <property type="match status" value="1"/>
</dbReference>
<dbReference type="PANTHER" id="PTHR30097">
    <property type="entry name" value="CATION EFFLUX SYSTEM PROTEIN CUSB"/>
    <property type="match status" value="1"/>
</dbReference>
<gene>
    <name evidence="7" type="ORF">G114_05080</name>
</gene>
<dbReference type="InterPro" id="IPR058649">
    <property type="entry name" value="CzcB_C"/>
</dbReference>
<dbReference type="Gene3D" id="6.10.140.730">
    <property type="match status" value="1"/>
</dbReference>
<dbReference type="Pfam" id="PF11604">
    <property type="entry name" value="CusF_Ec"/>
    <property type="match status" value="1"/>
</dbReference>
<dbReference type="GO" id="GO:0030288">
    <property type="term" value="C:outer membrane-bounded periplasmic space"/>
    <property type="evidence" value="ECO:0007669"/>
    <property type="project" value="TreeGrafter"/>
</dbReference>
<dbReference type="InterPro" id="IPR021647">
    <property type="entry name" value="CusF_Ec"/>
</dbReference>
<dbReference type="GO" id="GO:0015679">
    <property type="term" value="P:plasma membrane copper ion transport"/>
    <property type="evidence" value="ECO:0007669"/>
    <property type="project" value="TreeGrafter"/>
</dbReference>
<dbReference type="OrthoDB" id="9806939at2"/>
<dbReference type="InterPro" id="IPR042230">
    <property type="entry name" value="CusF_sf"/>
</dbReference>
<dbReference type="GO" id="GO:0060003">
    <property type="term" value="P:copper ion export"/>
    <property type="evidence" value="ECO:0007669"/>
    <property type="project" value="TreeGrafter"/>
</dbReference>
<name>N9VMX3_9GAMM</name>
<evidence type="ECO:0000259" key="5">
    <source>
        <dbReference type="Pfam" id="PF25954"/>
    </source>
</evidence>
<proteinExistence type="inferred from homology"/>
<dbReference type="Gene3D" id="2.40.30.170">
    <property type="match status" value="1"/>
</dbReference>
<dbReference type="eggNOG" id="COG0845">
    <property type="taxonomic scope" value="Bacteria"/>
</dbReference>
<dbReference type="NCBIfam" id="TIGR01730">
    <property type="entry name" value="RND_mfp"/>
    <property type="match status" value="1"/>
</dbReference>
<dbReference type="GO" id="GO:0022857">
    <property type="term" value="F:transmembrane transporter activity"/>
    <property type="evidence" value="ECO:0007669"/>
    <property type="project" value="InterPro"/>
</dbReference>
<protein>
    <submittedName>
        <fullName evidence="7">Copper/silver resistance periplasmic protein</fullName>
    </submittedName>
</protein>
<feature type="domain" description="CusB-like barrel-sandwich hybrid" evidence="4">
    <location>
        <begin position="124"/>
        <end position="239"/>
    </location>
</feature>
<dbReference type="Pfam" id="PF25975">
    <property type="entry name" value="CzcB_C"/>
    <property type="match status" value="1"/>
</dbReference>
<dbReference type="InterPro" id="IPR006143">
    <property type="entry name" value="RND_pump_MFP"/>
</dbReference>
<accession>N9VMX3</accession>
<dbReference type="EMBL" id="APVG01000009">
    <property type="protein sequence ID" value="ENY72943.1"/>
    <property type="molecule type" value="Genomic_DNA"/>
</dbReference>